<dbReference type="AlphaFoldDB" id="A0A2K1J192"/>
<dbReference type="InParanoid" id="A0A2K1J192"/>
<reference evidence="2" key="3">
    <citation type="submission" date="2020-12" db="UniProtKB">
        <authorList>
            <consortium name="EnsemblPlants"/>
        </authorList>
    </citation>
    <scope>IDENTIFICATION</scope>
</reference>
<evidence type="ECO:0000313" key="1">
    <source>
        <dbReference type="EMBL" id="PNR35285.1"/>
    </source>
</evidence>
<evidence type="ECO:0000313" key="3">
    <source>
        <dbReference type="Proteomes" id="UP000006727"/>
    </source>
</evidence>
<dbReference type="Gramene" id="Pp3c18_15480V3.1">
    <property type="protein sequence ID" value="Pp3c18_15480V3.1"/>
    <property type="gene ID" value="Pp3c18_15480"/>
</dbReference>
<organism evidence="1">
    <name type="scientific">Physcomitrium patens</name>
    <name type="common">Spreading-leaved earth moss</name>
    <name type="synonym">Physcomitrella patens</name>
    <dbReference type="NCBI Taxonomy" id="3218"/>
    <lineage>
        <taxon>Eukaryota</taxon>
        <taxon>Viridiplantae</taxon>
        <taxon>Streptophyta</taxon>
        <taxon>Embryophyta</taxon>
        <taxon>Bryophyta</taxon>
        <taxon>Bryophytina</taxon>
        <taxon>Bryopsida</taxon>
        <taxon>Funariidae</taxon>
        <taxon>Funariales</taxon>
        <taxon>Funariaceae</taxon>
        <taxon>Physcomitrium</taxon>
    </lineage>
</organism>
<evidence type="ECO:0000313" key="2">
    <source>
        <dbReference type="EnsemblPlants" id="Pp3c18_15480V3.1"/>
    </source>
</evidence>
<keyword evidence="3" id="KW-1185">Reference proteome</keyword>
<reference evidence="1 3" key="1">
    <citation type="journal article" date="2008" name="Science">
        <title>The Physcomitrella genome reveals evolutionary insights into the conquest of land by plants.</title>
        <authorList>
            <person name="Rensing S."/>
            <person name="Lang D."/>
            <person name="Zimmer A."/>
            <person name="Terry A."/>
            <person name="Salamov A."/>
            <person name="Shapiro H."/>
            <person name="Nishiyama T."/>
            <person name="Perroud P.-F."/>
            <person name="Lindquist E."/>
            <person name="Kamisugi Y."/>
            <person name="Tanahashi T."/>
            <person name="Sakakibara K."/>
            <person name="Fujita T."/>
            <person name="Oishi K."/>
            <person name="Shin-I T."/>
            <person name="Kuroki Y."/>
            <person name="Toyoda A."/>
            <person name="Suzuki Y."/>
            <person name="Hashimoto A."/>
            <person name="Yamaguchi K."/>
            <person name="Sugano A."/>
            <person name="Kohara Y."/>
            <person name="Fujiyama A."/>
            <person name="Anterola A."/>
            <person name="Aoki S."/>
            <person name="Ashton N."/>
            <person name="Barbazuk W.B."/>
            <person name="Barker E."/>
            <person name="Bennetzen J."/>
            <person name="Bezanilla M."/>
            <person name="Blankenship R."/>
            <person name="Cho S.H."/>
            <person name="Dutcher S."/>
            <person name="Estelle M."/>
            <person name="Fawcett J.A."/>
            <person name="Gundlach H."/>
            <person name="Hanada K."/>
            <person name="Heyl A."/>
            <person name="Hicks K.A."/>
            <person name="Hugh J."/>
            <person name="Lohr M."/>
            <person name="Mayer K."/>
            <person name="Melkozernov A."/>
            <person name="Murata T."/>
            <person name="Nelson D."/>
            <person name="Pils B."/>
            <person name="Prigge M."/>
            <person name="Reiss B."/>
            <person name="Renner T."/>
            <person name="Rombauts S."/>
            <person name="Rushton P."/>
            <person name="Sanderfoot A."/>
            <person name="Schween G."/>
            <person name="Shiu S.-H."/>
            <person name="Stueber K."/>
            <person name="Theodoulou F.L."/>
            <person name="Tu H."/>
            <person name="Van de Peer Y."/>
            <person name="Verrier P.J."/>
            <person name="Waters E."/>
            <person name="Wood A."/>
            <person name="Yang L."/>
            <person name="Cove D."/>
            <person name="Cuming A."/>
            <person name="Hasebe M."/>
            <person name="Lucas S."/>
            <person name="Mishler D.B."/>
            <person name="Reski R."/>
            <person name="Grigoriev I."/>
            <person name="Quatrano R.S."/>
            <person name="Boore J.L."/>
        </authorList>
    </citation>
    <scope>NUCLEOTIDE SEQUENCE [LARGE SCALE GENOMIC DNA]</scope>
    <source>
        <strain evidence="2 3">cv. Gransden 2004</strain>
    </source>
</reference>
<dbReference type="EnsemblPlants" id="Pp3c18_15480V3.1">
    <property type="protein sequence ID" value="Pp3c18_15480V3.1"/>
    <property type="gene ID" value="Pp3c18_15480"/>
</dbReference>
<protein>
    <submittedName>
        <fullName evidence="1 2">Uncharacterized protein</fullName>
    </submittedName>
</protein>
<accession>A0A2K1J192</accession>
<proteinExistence type="predicted"/>
<gene>
    <name evidence="1" type="ORF">PHYPA_023185</name>
</gene>
<name>A0A2K1J192_PHYPA</name>
<sequence>MPPDSWPSHTRQSCANLAFGIHDSTLHCSSCGVDTHASLQRPNPVARCDTPGTTLGSLEPLADRAMWPASYTVSLVGSVGSAHPVVKEWKNFCTQHRVVLTWLIGISNLCKLMS</sequence>
<reference evidence="1 3" key="2">
    <citation type="journal article" date="2018" name="Plant J.">
        <title>The Physcomitrella patens chromosome-scale assembly reveals moss genome structure and evolution.</title>
        <authorList>
            <person name="Lang D."/>
            <person name="Ullrich K.K."/>
            <person name="Murat F."/>
            <person name="Fuchs J."/>
            <person name="Jenkins J."/>
            <person name="Haas F.B."/>
            <person name="Piednoel M."/>
            <person name="Gundlach H."/>
            <person name="Van Bel M."/>
            <person name="Meyberg R."/>
            <person name="Vives C."/>
            <person name="Morata J."/>
            <person name="Symeonidi A."/>
            <person name="Hiss M."/>
            <person name="Muchero W."/>
            <person name="Kamisugi Y."/>
            <person name="Saleh O."/>
            <person name="Blanc G."/>
            <person name="Decker E.L."/>
            <person name="van Gessel N."/>
            <person name="Grimwood J."/>
            <person name="Hayes R.D."/>
            <person name="Graham S.W."/>
            <person name="Gunter L.E."/>
            <person name="McDaniel S.F."/>
            <person name="Hoernstein S.N.W."/>
            <person name="Larsson A."/>
            <person name="Li F.W."/>
            <person name="Perroud P.F."/>
            <person name="Phillips J."/>
            <person name="Ranjan P."/>
            <person name="Rokshar D.S."/>
            <person name="Rothfels C.J."/>
            <person name="Schneider L."/>
            <person name="Shu S."/>
            <person name="Stevenson D.W."/>
            <person name="Thummler F."/>
            <person name="Tillich M."/>
            <person name="Villarreal Aguilar J.C."/>
            <person name="Widiez T."/>
            <person name="Wong G.K."/>
            <person name="Wymore A."/>
            <person name="Zhang Y."/>
            <person name="Zimmer A.D."/>
            <person name="Quatrano R.S."/>
            <person name="Mayer K.F.X."/>
            <person name="Goodstein D."/>
            <person name="Casacuberta J.M."/>
            <person name="Vandepoele K."/>
            <person name="Reski R."/>
            <person name="Cuming A.C."/>
            <person name="Tuskan G.A."/>
            <person name="Maumus F."/>
            <person name="Salse J."/>
            <person name="Schmutz J."/>
            <person name="Rensing S.A."/>
        </authorList>
    </citation>
    <scope>NUCLEOTIDE SEQUENCE [LARGE SCALE GENOMIC DNA]</scope>
    <source>
        <strain evidence="2 3">cv. Gransden 2004</strain>
    </source>
</reference>
<dbReference type="Proteomes" id="UP000006727">
    <property type="component" value="Chromosome 18"/>
</dbReference>
<dbReference type="EMBL" id="ABEU02000018">
    <property type="protein sequence ID" value="PNR35285.1"/>
    <property type="molecule type" value="Genomic_DNA"/>
</dbReference>